<reference evidence="3" key="1">
    <citation type="journal article" date="2012" name="Stand. Genomic Sci.">
        <title>Permanent draft genome sequence of the gliding predator Saprospira grandis strain Sa g1 (= HR1).</title>
        <authorList>
            <person name="Mavromatis K."/>
            <person name="Chertkov O."/>
            <person name="Lapidus A."/>
            <person name="Nolan M."/>
            <person name="Lucas S."/>
            <person name="Tice H."/>
            <person name="Del Rio T.G."/>
            <person name="Cheng J.F."/>
            <person name="Han C."/>
            <person name="Tapia R."/>
            <person name="Bruce D."/>
            <person name="Goodwin L.A."/>
            <person name="Pitluck S."/>
            <person name="Huntemann M."/>
            <person name="Liolios K."/>
            <person name="Pagani I."/>
            <person name="Ivanova N."/>
            <person name="Mikhailova N."/>
            <person name="Pati A."/>
            <person name="Chen A."/>
            <person name="Palaniappan K."/>
            <person name="Land M."/>
            <person name="Brambilla E.M."/>
            <person name="Rohde M."/>
            <person name="Spring S."/>
            <person name="Goker M."/>
            <person name="Detter J.C."/>
            <person name="Bristow J."/>
            <person name="Eisen J.A."/>
            <person name="Markowitz V."/>
            <person name="Hugenholtz P."/>
            <person name="Kyrpides N.C."/>
            <person name="Klenk H.P."/>
            <person name="Woyke T."/>
        </authorList>
    </citation>
    <scope>NUCLEOTIDE SEQUENCE [LARGE SCALE GENOMIC DNA]</scope>
    <source>
        <strain evidence="3">DSM 2844</strain>
    </source>
</reference>
<organism evidence="2 3">
    <name type="scientific">Saprospira grandis DSM 2844</name>
    <dbReference type="NCBI Taxonomy" id="694433"/>
    <lineage>
        <taxon>Bacteria</taxon>
        <taxon>Pseudomonadati</taxon>
        <taxon>Bacteroidota</taxon>
        <taxon>Saprospiria</taxon>
        <taxon>Saprospirales</taxon>
        <taxon>Saprospiraceae</taxon>
        <taxon>Saprospira</taxon>
    </lineage>
</organism>
<keyword evidence="1" id="KW-0472">Membrane</keyword>
<evidence type="ECO:0000313" key="2">
    <source>
        <dbReference type="EMBL" id="EJF55032.1"/>
    </source>
</evidence>
<dbReference type="HOGENOM" id="CLU_1509558_0_0_10"/>
<gene>
    <name evidence="2" type="ORF">SapgrDRAFT_3392</name>
</gene>
<feature type="transmembrane region" description="Helical" evidence="1">
    <location>
        <begin position="33"/>
        <end position="55"/>
    </location>
</feature>
<name>J0PBK9_9BACT</name>
<dbReference type="OrthoDB" id="9828144at2"/>
<dbReference type="EMBL" id="JH719942">
    <property type="protein sequence ID" value="EJF55032.1"/>
    <property type="molecule type" value="Genomic_DNA"/>
</dbReference>
<keyword evidence="1" id="KW-1133">Transmembrane helix</keyword>
<dbReference type="PROSITE" id="PS51257">
    <property type="entry name" value="PROKAR_LIPOPROTEIN"/>
    <property type="match status" value="1"/>
</dbReference>
<keyword evidence="1" id="KW-0812">Transmembrane</keyword>
<dbReference type="RefSeq" id="WP_002661035.1">
    <property type="nucleotide sequence ID" value="NZ_JH719942.1"/>
</dbReference>
<dbReference type="AlphaFoldDB" id="J0PBK9"/>
<proteinExistence type="predicted"/>
<accession>J0PBK9</accession>
<sequence length="178" mass="20786">MLFRFFLLFPLFSLGLSCYFCWDYLAQWTGELISLQIWGILLFLLFQIPLMFWAFRQHKREKLSAVQANWSYCLGILHLLPLLLYGSWALQRTDYIYLVLLNNGTEKLEHLQLEGCSQNALPNLAAGDKQAVWIPIETDCHLQLYFNWPNQETDSLLLLPYTSRGMGERLDISISPSF</sequence>
<evidence type="ECO:0000256" key="1">
    <source>
        <dbReference type="SAM" id="Phobius"/>
    </source>
</evidence>
<dbReference type="Proteomes" id="UP000005113">
    <property type="component" value="Unassembled WGS sequence"/>
</dbReference>
<evidence type="ECO:0000313" key="3">
    <source>
        <dbReference type="Proteomes" id="UP000005113"/>
    </source>
</evidence>
<feature type="transmembrane region" description="Helical" evidence="1">
    <location>
        <begin position="67"/>
        <end position="88"/>
    </location>
</feature>
<protein>
    <submittedName>
        <fullName evidence="2">Uncharacterized protein</fullName>
    </submittedName>
</protein>